<name>A0A5C3NFW2_9AGAM</name>
<feature type="region of interest" description="Disordered" evidence="4">
    <location>
        <begin position="1053"/>
        <end position="1080"/>
    </location>
</feature>
<feature type="compositionally biased region" description="Polar residues" evidence="4">
    <location>
        <begin position="1251"/>
        <end position="1263"/>
    </location>
</feature>
<dbReference type="PANTHER" id="PTHR45339:SF1">
    <property type="entry name" value="HYBRID SIGNAL TRANSDUCTION HISTIDINE KINASE J"/>
    <property type="match status" value="1"/>
</dbReference>
<proteinExistence type="predicted"/>
<dbReference type="Proteomes" id="UP000305948">
    <property type="component" value="Unassembled WGS sequence"/>
</dbReference>
<protein>
    <recommendedName>
        <fullName evidence="5">Response regulatory domain-containing protein</fullName>
    </recommendedName>
</protein>
<dbReference type="STRING" id="5364.A0A5C3NFW2"/>
<feature type="compositionally biased region" description="Low complexity" evidence="4">
    <location>
        <begin position="1215"/>
        <end position="1231"/>
    </location>
</feature>
<feature type="compositionally biased region" description="Low complexity" evidence="4">
    <location>
        <begin position="731"/>
        <end position="740"/>
    </location>
</feature>
<evidence type="ECO:0000256" key="2">
    <source>
        <dbReference type="ARBA" id="ARBA00023012"/>
    </source>
</evidence>
<feature type="region of interest" description="Disordered" evidence="4">
    <location>
        <begin position="369"/>
        <end position="391"/>
    </location>
</feature>
<dbReference type="GO" id="GO:0000156">
    <property type="term" value="F:phosphorelay response regulator activity"/>
    <property type="evidence" value="ECO:0007669"/>
    <property type="project" value="UniProtKB-ARBA"/>
</dbReference>
<dbReference type="InterPro" id="IPR001789">
    <property type="entry name" value="Sig_transdc_resp-reg_receiver"/>
</dbReference>
<keyword evidence="7" id="KW-1185">Reference proteome</keyword>
<feature type="region of interest" description="Disordered" evidence="4">
    <location>
        <begin position="131"/>
        <end position="158"/>
    </location>
</feature>
<organism evidence="6 7">
    <name type="scientific">Heliocybe sulcata</name>
    <dbReference type="NCBI Taxonomy" id="5364"/>
    <lineage>
        <taxon>Eukaryota</taxon>
        <taxon>Fungi</taxon>
        <taxon>Dikarya</taxon>
        <taxon>Basidiomycota</taxon>
        <taxon>Agaricomycotina</taxon>
        <taxon>Agaricomycetes</taxon>
        <taxon>Gloeophyllales</taxon>
        <taxon>Gloeophyllaceae</taxon>
        <taxon>Heliocybe</taxon>
    </lineage>
</organism>
<reference evidence="6 7" key="1">
    <citation type="journal article" date="2019" name="Nat. Ecol. Evol.">
        <title>Megaphylogeny resolves global patterns of mushroom evolution.</title>
        <authorList>
            <person name="Varga T."/>
            <person name="Krizsan K."/>
            <person name="Foldi C."/>
            <person name="Dima B."/>
            <person name="Sanchez-Garcia M."/>
            <person name="Sanchez-Ramirez S."/>
            <person name="Szollosi G.J."/>
            <person name="Szarkandi J.G."/>
            <person name="Papp V."/>
            <person name="Albert L."/>
            <person name="Andreopoulos W."/>
            <person name="Angelini C."/>
            <person name="Antonin V."/>
            <person name="Barry K.W."/>
            <person name="Bougher N.L."/>
            <person name="Buchanan P."/>
            <person name="Buyck B."/>
            <person name="Bense V."/>
            <person name="Catcheside P."/>
            <person name="Chovatia M."/>
            <person name="Cooper J."/>
            <person name="Damon W."/>
            <person name="Desjardin D."/>
            <person name="Finy P."/>
            <person name="Geml J."/>
            <person name="Haridas S."/>
            <person name="Hughes K."/>
            <person name="Justo A."/>
            <person name="Karasinski D."/>
            <person name="Kautmanova I."/>
            <person name="Kiss B."/>
            <person name="Kocsube S."/>
            <person name="Kotiranta H."/>
            <person name="LaButti K.M."/>
            <person name="Lechner B.E."/>
            <person name="Liimatainen K."/>
            <person name="Lipzen A."/>
            <person name="Lukacs Z."/>
            <person name="Mihaltcheva S."/>
            <person name="Morgado L.N."/>
            <person name="Niskanen T."/>
            <person name="Noordeloos M.E."/>
            <person name="Ohm R.A."/>
            <person name="Ortiz-Santana B."/>
            <person name="Ovrebo C."/>
            <person name="Racz N."/>
            <person name="Riley R."/>
            <person name="Savchenko A."/>
            <person name="Shiryaev A."/>
            <person name="Soop K."/>
            <person name="Spirin V."/>
            <person name="Szebenyi C."/>
            <person name="Tomsovsky M."/>
            <person name="Tulloss R.E."/>
            <person name="Uehling J."/>
            <person name="Grigoriev I.V."/>
            <person name="Vagvolgyi C."/>
            <person name="Papp T."/>
            <person name="Martin F.M."/>
            <person name="Miettinen O."/>
            <person name="Hibbett D.S."/>
            <person name="Nagy L.G."/>
        </authorList>
    </citation>
    <scope>NUCLEOTIDE SEQUENCE [LARGE SCALE GENOMIC DNA]</scope>
    <source>
        <strain evidence="6 7">OMC1185</strain>
    </source>
</reference>
<gene>
    <name evidence="6" type="ORF">OE88DRAFT_1652915</name>
</gene>
<dbReference type="EMBL" id="ML213504">
    <property type="protein sequence ID" value="TFK56253.1"/>
    <property type="molecule type" value="Genomic_DNA"/>
</dbReference>
<feature type="region of interest" description="Disordered" evidence="4">
    <location>
        <begin position="37"/>
        <end position="83"/>
    </location>
</feature>
<feature type="domain" description="Response regulatory" evidence="5">
    <location>
        <begin position="985"/>
        <end position="1132"/>
    </location>
</feature>
<feature type="region of interest" description="Disordered" evidence="4">
    <location>
        <begin position="1158"/>
        <end position="1374"/>
    </location>
</feature>
<evidence type="ECO:0000256" key="3">
    <source>
        <dbReference type="PROSITE-ProRule" id="PRU00169"/>
    </source>
</evidence>
<feature type="compositionally biased region" description="Low complexity" evidence="4">
    <location>
        <begin position="1171"/>
        <end position="1182"/>
    </location>
</feature>
<accession>A0A5C3NFW2</accession>
<evidence type="ECO:0000313" key="6">
    <source>
        <dbReference type="EMBL" id="TFK56253.1"/>
    </source>
</evidence>
<dbReference type="OrthoDB" id="21225at2759"/>
<feature type="modified residue" description="4-aspartylphosphate" evidence="3">
    <location>
        <position position="1034"/>
    </location>
</feature>
<dbReference type="FunFam" id="3.40.50.2300:FF:000146">
    <property type="entry name" value="Putative two-component response regulator SSK1p"/>
    <property type="match status" value="1"/>
</dbReference>
<keyword evidence="2" id="KW-0902">Two-component regulatory system</keyword>
<feature type="region of interest" description="Disordered" evidence="4">
    <location>
        <begin position="824"/>
        <end position="979"/>
    </location>
</feature>
<evidence type="ECO:0000259" key="5">
    <source>
        <dbReference type="PROSITE" id="PS50110"/>
    </source>
</evidence>
<evidence type="ECO:0000313" key="7">
    <source>
        <dbReference type="Proteomes" id="UP000305948"/>
    </source>
</evidence>
<dbReference type="SMART" id="SM00448">
    <property type="entry name" value="REC"/>
    <property type="match status" value="1"/>
</dbReference>
<feature type="compositionally biased region" description="Low complexity" evidence="4">
    <location>
        <begin position="558"/>
        <end position="572"/>
    </location>
</feature>
<evidence type="ECO:0000256" key="4">
    <source>
        <dbReference type="SAM" id="MobiDB-lite"/>
    </source>
</evidence>
<feature type="compositionally biased region" description="Polar residues" evidence="4">
    <location>
        <begin position="908"/>
        <end position="920"/>
    </location>
</feature>
<feature type="compositionally biased region" description="Basic residues" evidence="4">
    <location>
        <begin position="951"/>
        <end position="961"/>
    </location>
</feature>
<feature type="compositionally biased region" description="Basic and acidic residues" evidence="4">
    <location>
        <begin position="741"/>
        <end position="753"/>
    </location>
</feature>
<dbReference type="InterPro" id="IPR011006">
    <property type="entry name" value="CheY-like_superfamily"/>
</dbReference>
<feature type="compositionally biased region" description="Polar residues" evidence="4">
    <location>
        <begin position="1056"/>
        <end position="1080"/>
    </location>
</feature>
<feature type="region of interest" description="Disordered" evidence="4">
    <location>
        <begin position="509"/>
        <end position="572"/>
    </location>
</feature>
<sequence length="1374" mass="145933">MTAPRLPAVRLPALGGEREGISQDAIVELPPSSSKFGFAWPAEGTQLAPVPPPSDRTMSLSSSDPDSDISEAESLPQVPASQAELVESGHEITPKSRLNLEQNPIEQFIQSSTTPPRLSRAFSMPLPHQLSYLQNPRRVPSSSSETQDLDDSDELSPVPSRFHELSLELADSVQMVIQTLLQLSPPQVLDPAKEQFSACSLSIPTPSVSAMFTSMKNLNYMSANMSAFSSELSDPPVPESLRSAHDDFDVGEMLQSVGDVLSGVAAQAGVDLVLFHHDVGMKHVAVKGDECGISYALTHIVRQVIGTAAPGDTIEIGLSVRMHVPNSAELAPSDATEGDVEEDALPVVDLDAPIRCVFDVFHRLGRASSSASTASSPDTHPVSSQRSRSQPELDSLLLRRLLRHIGASLEVGLPTRNNKPGRTCQMTMCLERGDPSAVNPAVSVNNEEAGYCLMPEIRLANEPTLEELLQFAETLRGKKVDLYASAKGSFAHHLTSYLTAWGLDVRHVSPVEGPEGENGGPAEEVSPTDPSREDLHSPIIPTQMGGNYDSKPQGGADGVPSSSSPPGTAPGPTFVFIDDDVSVLRERLKKLRVEQPQPQSHTFAGRKRPSLAAYHRPRSSPHVARAIGGLSNALPLPGPVVIVHFTSLSNFKLVKDAIHSLLAPPNGPFARPPEVIVIPKPAGPRRFLTALHTAVTKPVVDPFFAPIATSPISPGLNISHPFFQNYDRSPRSPLSRSTRPGPDRSNRSPKEEPFGQTINLPPPSPLGMSDGMEYFSEAAVEAGMKLGHSPSSGLVIQSPDGSPAGIFFHPGAAKPVKGAAQPVRMEREPAQLGVSRRASTSRRRSQELRLAQRDASPASFVASTASVIRPPSALPGLPGSFDSGSLASPRSDPGHISPHVVTPLDSPGVSSNTPAVNSPHATARKPNQPDVLGRSGPTTPVSPRTGPADGRHKRPLRRPPVNRKSTGLASAGKKPVDPSIVPPISVLIVDDNPINQTILSTFMRKKKIKYGVAQNGEEAVEKWRTGGFHLILMDIQMPVMDGIQATKEIRRMEKVSGSQGFPTPSSEGGRTPADSPSTISATTPYRSSVIIVALTASSLQSDRVAALAAGCNDFLTKPVSLQWLNNKIIEWGSIKALQMWADLRPEVVKSISSGQAAQAQSVAQRLHVPEGRSPSGSPSRSSSVRRRSRAAEGKEDSTSSTPRPKPVARVVSQEPLTSDGSSPSSSDTSPPLEAPSATVMTQESPEIASEVVSSATSVPSSFPFSYPEASPAVSRDVSEDPDEITPKPRGPKSSIDVPSIPEPLPETELEDLTPAVDALATEAEAPPPTKAETPVILPGHLSESPAVSPGNVEKNPLEGVQVAAENPPPPDDTQ</sequence>
<dbReference type="Gene3D" id="3.40.50.2300">
    <property type="match status" value="1"/>
</dbReference>
<dbReference type="PROSITE" id="PS50110">
    <property type="entry name" value="RESPONSE_REGULATORY"/>
    <property type="match status" value="1"/>
</dbReference>
<evidence type="ECO:0000256" key="1">
    <source>
        <dbReference type="ARBA" id="ARBA00022553"/>
    </source>
</evidence>
<feature type="region of interest" description="Disordered" evidence="4">
    <location>
        <begin position="724"/>
        <end position="771"/>
    </location>
</feature>
<feature type="compositionally biased region" description="Polar residues" evidence="4">
    <location>
        <begin position="377"/>
        <end position="391"/>
    </location>
</feature>
<dbReference type="Pfam" id="PF00072">
    <property type="entry name" value="Response_reg"/>
    <property type="match status" value="1"/>
</dbReference>
<dbReference type="PANTHER" id="PTHR45339">
    <property type="entry name" value="HYBRID SIGNAL TRANSDUCTION HISTIDINE KINASE J"/>
    <property type="match status" value="1"/>
</dbReference>
<feature type="compositionally biased region" description="Low complexity" evidence="4">
    <location>
        <begin position="1320"/>
        <end position="1334"/>
    </location>
</feature>
<dbReference type="CDD" id="cd17546">
    <property type="entry name" value="REC_hyHK_CKI1_RcsC-like"/>
    <property type="match status" value="1"/>
</dbReference>
<keyword evidence="1 3" id="KW-0597">Phosphoprotein</keyword>
<dbReference type="SUPFAM" id="SSF52172">
    <property type="entry name" value="CheY-like"/>
    <property type="match status" value="1"/>
</dbReference>